<keyword evidence="1" id="KW-0732">Signal</keyword>
<proteinExistence type="predicted"/>
<protein>
    <submittedName>
        <fullName evidence="4">DUF4426 domain-containing protein</fullName>
    </submittedName>
    <submittedName>
        <fullName evidence="3">Homoserine acetyltransferase</fullName>
    </submittedName>
</protein>
<evidence type="ECO:0000313" key="5">
    <source>
        <dbReference type="Proteomes" id="UP000077748"/>
    </source>
</evidence>
<dbReference type="GeneID" id="72993723"/>
<dbReference type="RefSeq" id="WP_009615227.1">
    <property type="nucleotide sequence ID" value="NZ_BDGS01000001.1"/>
</dbReference>
<dbReference type="STRING" id="53408.A9C11_02505"/>
<evidence type="ECO:0000313" key="4">
    <source>
        <dbReference type="EMBL" id="MDF3844420.1"/>
    </source>
</evidence>
<evidence type="ECO:0000313" key="3">
    <source>
        <dbReference type="EMBL" id="ANI12919.1"/>
    </source>
</evidence>
<reference evidence="4" key="2">
    <citation type="submission" date="2023-03" db="EMBL/GenBank/DDBJ databases">
        <title>Draft assemblies of triclosan tolerant bacteria isolated from returned activated sludge.</title>
        <authorList>
            <person name="Van Hamelsveld S."/>
        </authorList>
    </citation>
    <scope>NUCLEOTIDE SEQUENCE</scope>
    <source>
        <strain evidence="4">GW210015_S63</strain>
    </source>
</reference>
<evidence type="ECO:0000256" key="1">
    <source>
        <dbReference type="SAM" id="SignalP"/>
    </source>
</evidence>
<dbReference type="GO" id="GO:0016740">
    <property type="term" value="F:transferase activity"/>
    <property type="evidence" value="ECO:0007669"/>
    <property type="project" value="UniProtKB-KW"/>
</dbReference>
<feature type="domain" description="DUF4426" evidence="2">
    <location>
        <begin position="24"/>
        <end position="139"/>
    </location>
</feature>
<feature type="signal peptide" evidence="1">
    <location>
        <begin position="1"/>
        <end position="19"/>
    </location>
</feature>
<organism evidence="3 5">
    <name type="scientific">Pseudomonas citronellolis</name>
    <dbReference type="NCBI Taxonomy" id="53408"/>
    <lineage>
        <taxon>Bacteria</taxon>
        <taxon>Pseudomonadati</taxon>
        <taxon>Pseudomonadota</taxon>
        <taxon>Gammaproteobacteria</taxon>
        <taxon>Pseudomonadales</taxon>
        <taxon>Pseudomonadaceae</taxon>
        <taxon>Pseudomonas</taxon>
    </lineage>
</organism>
<dbReference type="EMBL" id="CP015878">
    <property type="protein sequence ID" value="ANI12919.1"/>
    <property type="molecule type" value="Genomic_DNA"/>
</dbReference>
<evidence type="ECO:0000259" key="2">
    <source>
        <dbReference type="Pfam" id="PF14467"/>
    </source>
</evidence>
<dbReference type="EMBL" id="JARJLR010000359">
    <property type="protein sequence ID" value="MDF3844420.1"/>
    <property type="molecule type" value="Genomic_DNA"/>
</dbReference>
<accession>A0A127MLN9</accession>
<dbReference type="InterPro" id="IPR025218">
    <property type="entry name" value="DUF4426"/>
</dbReference>
<sequence>MRRLASLLFCLFLALPAFAEQATTLGDLKVHYSVYNSSFLQPKVAAAVGVVRSKAQGVVNIVPLDASGKPAQVTVSGTAKNLMGQPIPLTFKRVVEEGAVYHIAQFPIEGRDTLTFDIQVQKGSEAPQSFEFLQEIYPDE</sequence>
<gene>
    <name evidence="3" type="ORF">A9C11_02505</name>
    <name evidence="4" type="ORF">P3W55_22125</name>
</gene>
<dbReference type="Proteomes" id="UP000077748">
    <property type="component" value="Chromosome"/>
</dbReference>
<reference evidence="3 5" key="1">
    <citation type="submission" date="2016-05" db="EMBL/GenBank/DDBJ databases">
        <title>Genome Sequence of Pseudomonas citronellolis Strain SJTE-3, an Estrogens and Persistent Organic Pollutants degradation strain.</title>
        <authorList>
            <person name="Liang R."/>
        </authorList>
    </citation>
    <scope>NUCLEOTIDE SEQUENCE [LARGE SCALE GENOMIC DNA]</scope>
    <source>
        <strain evidence="3 5">SJTE-3</strain>
    </source>
</reference>
<keyword evidence="3" id="KW-0808">Transferase</keyword>
<dbReference type="KEGG" id="pcq:PcP3B5_05270"/>
<dbReference type="AlphaFoldDB" id="A0A127MLN9"/>
<dbReference type="Gene3D" id="2.60.40.3340">
    <property type="entry name" value="Domain of unknown function DUF4426"/>
    <property type="match status" value="1"/>
</dbReference>
<feature type="chain" id="PRO_5010446414" evidence="1">
    <location>
        <begin position="20"/>
        <end position="140"/>
    </location>
</feature>
<dbReference type="Proteomes" id="UP001220662">
    <property type="component" value="Unassembled WGS sequence"/>
</dbReference>
<name>A0A127MLN9_9PSED</name>
<dbReference type="Pfam" id="PF14467">
    <property type="entry name" value="DUF4426"/>
    <property type="match status" value="1"/>
</dbReference>